<evidence type="ECO:0000313" key="8">
    <source>
        <dbReference type="EMBL" id="OIQ85543.1"/>
    </source>
</evidence>
<dbReference type="InterPro" id="IPR004107">
    <property type="entry name" value="Integrase_SAM-like_N"/>
</dbReference>
<dbReference type="PANTHER" id="PTHR30349:SF64">
    <property type="entry name" value="PROPHAGE INTEGRASE INTD-RELATED"/>
    <property type="match status" value="1"/>
</dbReference>
<name>A0A1J5R0D3_9ZZZZ</name>
<feature type="domain" description="Core-binding (CB)" evidence="7">
    <location>
        <begin position="28"/>
        <end position="105"/>
    </location>
</feature>
<evidence type="ECO:0000259" key="7">
    <source>
        <dbReference type="PROSITE" id="PS51900"/>
    </source>
</evidence>
<protein>
    <submittedName>
        <fullName evidence="8">Tyrosine recombinase XerC</fullName>
    </submittedName>
</protein>
<dbReference type="AlphaFoldDB" id="A0A1J5R0D3"/>
<dbReference type="EMBL" id="MLJW01000536">
    <property type="protein sequence ID" value="OIQ85543.1"/>
    <property type="molecule type" value="Genomic_DNA"/>
</dbReference>
<organism evidence="8">
    <name type="scientific">mine drainage metagenome</name>
    <dbReference type="NCBI Taxonomy" id="410659"/>
    <lineage>
        <taxon>unclassified sequences</taxon>
        <taxon>metagenomes</taxon>
        <taxon>ecological metagenomes</taxon>
    </lineage>
</organism>
<evidence type="ECO:0000256" key="1">
    <source>
        <dbReference type="ARBA" id="ARBA00008857"/>
    </source>
</evidence>
<proteinExistence type="inferred from homology"/>
<dbReference type="InterPro" id="IPR013762">
    <property type="entry name" value="Integrase-like_cat_sf"/>
</dbReference>
<dbReference type="InterPro" id="IPR044068">
    <property type="entry name" value="CB"/>
</dbReference>
<dbReference type="InterPro" id="IPR002104">
    <property type="entry name" value="Integrase_catalytic"/>
</dbReference>
<keyword evidence="2" id="KW-0229">DNA integration</keyword>
<comment type="similarity">
    <text evidence="1">Belongs to the 'phage' integrase family.</text>
</comment>
<comment type="caution">
    <text evidence="8">The sequence shown here is derived from an EMBL/GenBank/DDBJ whole genome shotgun (WGS) entry which is preliminary data.</text>
</comment>
<dbReference type="GO" id="GO:0003677">
    <property type="term" value="F:DNA binding"/>
    <property type="evidence" value="ECO:0007669"/>
    <property type="project" value="UniProtKB-KW"/>
</dbReference>
<dbReference type="Gene3D" id="1.10.150.130">
    <property type="match status" value="1"/>
</dbReference>
<accession>A0A1J5R0D3</accession>
<keyword evidence="4" id="KW-0233">DNA recombination</keyword>
<dbReference type="InterPro" id="IPR011010">
    <property type="entry name" value="DNA_brk_join_enz"/>
</dbReference>
<dbReference type="Pfam" id="PF00589">
    <property type="entry name" value="Phage_integrase"/>
    <property type="match status" value="1"/>
</dbReference>
<dbReference type="InterPro" id="IPR050090">
    <property type="entry name" value="Tyrosine_recombinase_XerCD"/>
</dbReference>
<dbReference type="GO" id="GO:0015074">
    <property type="term" value="P:DNA integration"/>
    <property type="evidence" value="ECO:0007669"/>
    <property type="project" value="UniProtKB-KW"/>
</dbReference>
<dbReference type="Pfam" id="PF02899">
    <property type="entry name" value="Phage_int_SAM_1"/>
    <property type="match status" value="1"/>
</dbReference>
<dbReference type="SUPFAM" id="SSF56349">
    <property type="entry name" value="DNA breaking-rejoining enzymes"/>
    <property type="match status" value="1"/>
</dbReference>
<dbReference type="Gene3D" id="1.10.443.10">
    <property type="entry name" value="Intergrase catalytic core"/>
    <property type="match status" value="1"/>
</dbReference>
<dbReference type="InterPro" id="IPR010998">
    <property type="entry name" value="Integrase_recombinase_N"/>
</dbReference>
<evidence type="ECO:0000256" key="2">
    <source>
        <dbReference type="ARBA" id="ARBA00022908"/>
    </source>
</evidence>
<evidence type="ECO:0000259" key="6">
    <source>
        <dbReference type="PROSITE" id="PS51898"/>
    </source>
</evidence>
<reference evidence="8" key="1">
    <citation type="submission" date="2016-10" db="EMBL/GenBank/DDBJ databases">
        <title>Sequence of Gallionella enrichment culture.</title>
        <authorList>
            <person name="Poehlein A."/>
            <person name="Muehling M."/>
            <person name="Daniel R."/>
        </authorList>
    </citation>
    <scope>NUCLEOTIDE SEQUENCE</scope>
</reference>
<dbReference type="PANTHER" id="PTHR30349">
    <property type="entry name" value="PHAGE INTEGRASE-RELATED"/>
    <property type="match status" value="1"/>
</dbReference>
<gene>
    <name evidence="8" type="primary">xerC_42</name>
    <name evidence="8" type="ORF">GALL_326020</name>
</gene>
<dbReference type="GO" id="GO:0006310">
    <property type="term" value="P:DNA recombination"/>
    <property type="evidence" value="ECO:0007669"/>
    <property type="project" value="UniProtKB-KW"/>
</dbReference>
<feature type="region of interest" description="Disordered" evidence="5">
    <location>
        <begin position="292"/>
        <end position="311"/>
    </location>
</feature>
<dbReference type="PROSITE" id="PS51898">
    <property type="entry name" value="TYR_RECOMBINASE"/>
    <property type="match status" value="1"/>
</dbReference>
<evidence type="ECO:0000256" key="4">
    <source>
        <dbReference type="ARBA" id="ARBA00023172"/>
    </source>
</evidence>
<dbReference type="PROSITE" id="PS51900">
    <property type="entry name" value="CB"/>
    <property type="match status" value="1"/>
</dbReference>
<evidence type="ECO:0000256" key="3">
    <source>
        <dbReference type="ARBA" id="ARBA00023125"/>
    </source>
</evidence>
<dbReference type="CDD" id="cd00397">
    <property type="entry name" value="DNA_BRE_C"/>
    <property type="match status" value="1"/>
</dbReference>
<feature type="domain" description="Tyr recombinase" evidence="6">
    <location>
        <begin position="127"/>
        <end position="318"/>
    </location>
</feature>
<keyword evidence="3" id="KW-0238">DNA-binding</keyword>
<sequence>MTQLTPAAGDPGRTVALPHLTASPAATQAAHDWLLGYQENPNTLRSYAGTLAEWFEVAVTAGVDPLDATRVTLEQYKGWLYDRGRKPSTVAHRLNVLGSFYRYCEQEQLVARSPVAGVRRPRLPDAPTSTGLDREELNAFLIEAGRRGSMTYALMLLLALNGLRASEPLTALVSDLGTLRGHHTLAIERKGTAGSKTRVPLAPVTAAAIHEWLIERRDLLGQEDLGHGLLFMAPAGGHGELRDVTRRRVHTWVRSIARAAVPGKPGLHPHDLRHAFVTLSLDAGVPLRDVQDSAGHASANTTRRYDRSRGQIDRHATYTLASYLAGATTREHTPARSGG</sequence>
<evidence type="ECO:0000256" key="5">
    <source>
        <dbReference type="SAM" id="MobiDB-lite"/>
    </source>
</evidence>